<organism evidence="1 2">
    <name type="scientific">Roridomyces roridus</name>
    <dbReference type="NCBI Taxonomy" id="1738132"/>
    <lineage>
        <taxon>Eukaryota</taxon>
        <taxon>Fungi</taxon>
        <taxon>Dikarya</taxon>
        <taxon>Basidiomycota</taxon>
        <taxon>Agaricomycotina</taxon>
        <taxon>Agaricomycetes</taxon>
        <taxon>Agaricomycetidae</taxon>
        <taxon>Agaricales</taxon>
        <taxon>Marasmiineae</taxon>
        <taxon>Mycenaceae</taxon>
        <taxon>Roridomyces</taxon>
    </lineage>
</organism>
<dbReference type="Proteomes" id="UP001221142">
    <property type="component" value="Unassembled WGS sequence"/>
</dbReference>
<name>A0AAD7C3F2_9AGAR</name>
<keyword evidence="2" id="KW-1185">Reference proteome</keyword>
<protein>
    <submittedName>
        <fullName evidence="1">Uncharacterized protein</fullName>
    </submittedName>
</protein>
<dbReference type="AlphaFoldDB" id="A0AAD7C3F2"/>
<sequence length="149" mass="16684">MPGQHEDHWRRCNARPTTLVVVYHTLLHLLSFPLSLPLSLSSIASLRRGLSQSAPSTYYRQQLAEFSKRAATTSVGMGGQGTVAMEVDSMASTPFHRPRGLDFPATIYAFLFSTNQKENASRHVDSDLVPDGWKLNWCSIKDRNTHIAR</sequence>
<comment type="caution">
    <text evidence="1">The sequence shown here is derived from an EMBL/GenBank/DDBJ whole genome shotgun (WGS) entry which is preliminary data.</text>
</comment>
<gene>
    <name evidence="1" type="ORF">FB45DRAFT_396973</name>
</gene>
<reference evidence="1" key="1">
    <citation type="submission" date="2023-03" db="EMBL/GenBank/DDBJ databases">
        <title>Massive genome expansion in bonnet fungi (Mycena s.s.) driven by repeated elements and novel gene families across ecological guilds.</title>
        <authorList>
            <consortium name="Lawrence Berkeley National Laboratory"/>
            <person name="Harder C.B."/>
            <person name="Miyauchi S."/>
            <person name="Viragh M."/>
            <person name="Kuo A."/>
            <person name="Thoen E."/>
            <person name="Andreopoulos B."/>
            <person name="Lu D."/>
            <person name="Skrede I."/>
            <person name="Drula E."/>
            <person name="Henrissat B."/>
            <person name="Morin E."/>
            <person name="Kohler A."/>
            <person name="Barry K."/>
            <person name="LaButti K."/>
            <person name="Morin E."/>
            <person name="Salamov A."/>
            <person name="Lipzen A."/>
            <person name="Mereny Z."/>
            <person name="Hegedus B."/>
            <person name="Baldrian P."/>
            <person name="Stursova M."/>
            <person name="Weitz H."/>
            <person name="Taylor A."/>
            <person name="Grigoriev I.V."/>
            <person name="Nagy L.G."/>
            <person name="Martin F."/>
            <person name="Kauserud H."/>
        </authorList>
    </citation>
    <scope>NUCLEOTIDE SEQUENCE</scope>
    <source>
        <strain evidence="1">9284</strain>
    </source>
</reference>
<evidence type="ECO:0000313" key="1">
    <source>
        <dbReference type="EMBL" id="KAJ7638179.1"/>
    </source>
</evidence>
<evidence type="ECO:0000313" key="2">
    <source>
        <dbReference type="Proteomes" id="UP001221142"/>
    </source>
</evidence>
<proteinExistence type="predicted"/>
<dbReference type="EMBL" id="JARKIF010000005">
    <property type="protein sequence ID" value="KAJ7638179.1"/>
    <property type="molecule type" value="Genomic_DNA"/>
</dbReference>
<accession>A0AAD7C3F2</accession>